<feature type="transmembrane region" description="Helical" evidence="6">
    <location>
        <begin position="98"/>
        <end position="117"/>
    </location>
</feature>
<comment type="similarity">
    <text evidence="2">Belongs to the polycystin family.</text>
</comment>
<protein>
    <recommendedName>
        <fullName evidence="7">Polycystin domain-containing protein</fullName>
    </recommendedName>
</protein>
<keyword evidence="3 6" id="KW-0812">Transmembrane</keyword>
<dbReference type="Pfam" id="PF20519">
    <property type="entry name" value="Polycystin_dom"/>
    <property type="match status" value="1"/>
</dbReference>
<feature type="domain" description="Polycystin" evidence="7">
    <location>
        <begin position="251"/>
        <end position="440"/>
    </location>
</feature>
<feature type="transmembrane region" description="Helical" evidence="6">
    <location>
        <begin position="526"/>
        <end position="550"/>
    </location>
</feature>
<dbReference type="AlphaFoldDB" id="A0A1B6GVF8"/>
<dbReference type="InterPro" id="IPR051223">
    <property type="entry name" value="Polycystin"/>
</dbReference>
<keyword evidence="5 6" id="KW-0472">Membrane</keyword>
<feature type="transmembrane region" description="Helical" evidence="6">
    <location>
        <begin position="571"/>
        <end position="590"/>
    </location>
</feature>
<evidence type="ECO:0000256" key="1">
    <source>
        <dbReference type="ARBA" id="ARBA00004141"/>
    </source>
</evidence>
<dbReference type="PANTHER" id="PTHR10877">
    <property type="entry name" value="POLYCYSTIN FAMILY MEMBER"/>
    <property type="match status" value="1"/>
</dbReference>
<evidence type="ECO:0000259" key="7">
    <source>
        <dbReference type="Pfam" id="PF20519"/>
    </source>
</evidence>
<reference evidence="8" key="1">
    <citation type="submission" date="2015-11" db="EMBL/GenBank/DDBJ databases">
        <title>De novo transcriptome assembly of four potential Pierce s Disease insect vectors from Arizona vineyards.</title>
        <authorList>
            <person name="Tassone E.E."/>
        </authorList>
    </citation>
    <scope>NUCLEOTIDE SEQUENCE</scope>
</reference>
<sequence length="691" mass="82237">MQSYSEKPLKRRKDMSSYDVFILALKKMAAPKKLRPVQLLSSSSTFQVKRTWMIIAWLVSMIIIIVSAYLVMLYSLKYGEVQSLRWLSSLSMTMGQDIFIFTPIKIILLAVILSLAFERIFDAGYFQLKVKDALRLELYGNREFLKQLCERRAHKMYYPMSDKEKSVWREKQIRRLKWRSLIDFIVVLLFILVLCLVMSNMWSGSHFAPNNHAITLLQSHMDPDNFRLNRVVNRTDFTSFMETTFVTTLYTFRWYNSVEMPILTFKDDAYTRKDWASDFTSRLIGIPRLRQLRVKPECEVNELMKPMVPYCTLPWNGMNSDDEDYGIRWRQATFQDLQRYFTYWRFTEAWNSSVFALPGKTGTLYSASGYIADLGTNRGYTSKILQDLDTWNWLDSHTRVVFVEFTLYNVNNYLFTQITLIVEHLPNGVFLVAQNADSVHIREEISLWNTTYIIFNIILLIRILYKINRNGLLNFSSAFLNIYETVVIFIGVLSIIAYLIHLNESSYYVEEFQRKGTDTFFHFKEVIGYFFLTRVLLCVLFCLLIFRVFVNWHFGRSFVSFYFTAILSKRWIAILVLLFLGLFFIFWRMIGYMISTTIFSDYKSLLIHPRSYRVIHKPHSSTRAEIFLWILFALVLGLQVLCFVLFSYYYKLAKNHRIDPMDYFNYITFLFEEFKRKFRRNRKRKMKITVV</sequence>
<dbReference type="GO" id="GO:0005262">
    <property type="term" value="F:calcium channel activity"/>
    <property type="evidence" value="ECO:0007669"/>
    <property type="project" value="TreeGrafter"/>
</dbReference>
<evidence type="ECO:0000256" key="6">
    <source>
        <dbReference type="SAM" id="Phobius"/>
    </source>
</evidence>
<evidence type="ECO:0000256" key="2">
    <source>
        <dbReference type="ARBA" id="ARBA00007200"/>
    </source>
</evidence>
<dbReference type="EMBL" id="GECZ01003337">
    <property type="protein sequence ID" value="JAS66432.1"/>
    <property type="molecule type" value="Transcribed_RNA"/>
</dbReference>
<dbReference type="InterPro" id="IPR046791">
    <property type="entry name" value="Polycystin_dom"/>
</dbReference>
<dbReference type="GO" id="GO:0016020">
    <property type="term" value="C:membrane"/>
    <property type="evidence" value="ECO:0007669"/>
    <property type="project" value="UniProtKB-SubCell"/>
</dbReference>
<name>A0A1B6GVF8_9HEMI</name>
<proteinExistence type="inferred from homology"/>
<evidence type="ECO:0000256" key="5">
    <source>
        <dbReference type="ARBA" id="ARBA00023136"/>
    </source>
</evidence>
<dbReference type="GO" id="GO:0050982">
    <property type="term" value="P:detection of mechanical stimulus"/>
    <property type="evidence" value="ECO:0007669"/>
    <property type="project" value="TreeGrafter"/>
</dbReference>
<feature type="transmembrane region" description="Helical" evidence="6">
    <location>
        <begin position="54"/>
        <end position="78"/>
    </location>
</feature>
<feature type="transmembrane region" description="Helical" evidence="6">
    <location>
        <begin position="477"/>
        <end position="500"/>
    </location>
</feature>
<comment type="subcellular location">
    <subcellularLocation>
        <location evidence="1">Membrane</location>
        <topology evidence="1">Multi-pass membrane protein</topology>
    </subcellularLocation>
</comment>
<organism evidence="8">
    <name type="scientific">Cuerna arida</name>
    <dbReference type="NCBI Taxonomy" id="1464854"/>
    <lineage>
        <taxon>Eukaryota</taxon>
        <taxon>Metazoa</taxon>
        <taxon>Ecdysozoa</taxon>
        <taxon>Arthropoda</taxon>
        <taxon>Hexapoda</taxon>
        <taxon>Insecta</taxon>
        <taxon>Pterygota</taxon>
        <taxon>Neoptera</taxon>
        <taxon>Paraneoptera</taxon>
        <taxon>Hemiptera</taxon>
        <taxon>Auchenorrhyncha</taxon>
        <taxon>Membracoidea</taxon>
        <taxon>Cicadellidae</taxon>
        <taxon>Cicadellinae</taxon>
        <taxon>Proconiini</taxon>
        <taxon>Cuerna</taxon>
    </lineage>
</organism>
<feature type="transmembrane region" description="Helical" evidence="6">
    <location>
        <begin position="181"/>
        <end position="202"/>
    </location>
</feature>
<dbReference type="PANTHER" id="PTHR10877:SF183">
    <property type="entry name" value="AT14535P-RELATED"/>
    <property type="match status" value="1"/>
</dbReference>
<accession>A0A1B6GVF8</accession>
<keyword evidence="4 6" id="KW-1133">Transmembrane helix</keyword>
<evidence type="ECO:0000256" key="3">
    <source>
        <dbReference type="ARBA" id="ARBA00022692"/>
    </source>
</evidence>
<feature type="transmembrane region" description="Helical" evidence="6">
    <location>
        <begin position="445"/>
        <end position="465"/>
    </location>
</feature>
<evidence type="ECO:0000256" key="4">
    <source>
        <dbReference type="ARBA" id="ARBA00022989"/>
    </source>
</evidence>
<evidence type="ECO:0000313" key="8">
    <source>
        <dbReference type="EMBL" id="JAS66432.1"/>
    </source>
</evidence>
<gene>
    <name evidence="8" type="ORF">g.19943</name>
</gene>
<feature type="transmembrane region" description="Helical" evidence="6">
    <location>
        <begin position="626"/>
        <end position="650"/>
    </location>
</feature>